<feature type="region of interest" description="Disordered" evidence="1">
    <location>
        <begin position="60"/>
        <end position="105"/>
    </location>
</feature>
<gene>
    <name evidence="2" type="ORF">Thiowin_04860</name>
</gene>
<keyword evidence="3" id="KW-1185">Reference proteome</keyword>
<evidence type="ECO:0000256" key="1">
    <source>
        <dbReference type="SAM" id="MobiDB-lite"/>
    </source>
</evidence>
<name>A0ABZ0SFB1_9GAMM</name>
<reference evidence="2 3" key="1">
    <citation type="journal article" date="2023" name="Microorganisms">
        <title>Thiorhodovibrio frisius and Trv. litoralis spp. nov., Two Novel Members from a Clade of Fastidious Purple Sulfur Bacteria That Exhibit Unique Red-Shifted Light-Harvesting Capabilities.</title>
        <authorList>
            <person name="Methner A."/>
            <person name="Kuzyk S.B."/>
            <person name="Petersen J."/>
            <person name="Bauer S."/>
            <person name="Brinkmann H."/>
            <person name="Sichau K."/>
            <person name="Wanner G."/>
            <person name="Wolf J."/>
            <person name="Neumann-Schaal M."/>
            <person name="Henke P."/>
            <person name="Tank M."/>
            <person name="Sproer C."/>
            <person name="Bunk B."/>
            <person name="Overmann J."/>
        </authorList>
    </citation>
    <scope>NUCLEOTIDE SEQUENCE [LARGE SCALE GENOMIC DNA]</scope>
    <source>
        <strain evidence="2 3">DSM 6702</strain>
    </source>
</reference>
<evidence type="ECO:0000313" key="2">
    <source>
        <dbReference type="EMBL" id="WPL19718.1"/>
    </source>
</evidence>
<dbReference type="EMBL" id="CP121472">
    <property type="protein sequence ID" value="WPL19718.1"/>
    <property type="molecule type" value="Genomic_DNA"/>
</dbReference>
<evidence type="ECO:0000313" key="3">
    <source>
        <dbReference type="Proteomes" id="UP001432180"/>
    </source>
</evidence>
<proteinExistence type="predicted"/>
<dbReference type="Proteomes" id="UP001432180">
    <property type="component" value="Chromosome"/>
</dbReference>
<feature type="compositionally biased region" description="Polar residues" evidence="1">
    <location>
        <begin position="86"/>
        <end position="105"/>
    </location>
</feature>
<protein>
    <submittedName>
        <fullName evidence="2">Uncharacterized protein</fullName>
    </submittedName>
</protein>
<dbReference type="RefSeq" id="WP_328985467.1">
    <property type="nucleotide sequence ID" value="NZ_CP121472.1"/>
</dbReference>
<organism evidence="2 3">
    <name type="scientific">Thiorhodovibrio winogradskyi</name>
    <dbReference type="NCBI Taxonomy" id="77007"/>
    <lineage>
        <taxon>Bacteria</taxon>
        <taxon>Pseudomonadati</taxon>
        <taxon>Pseudomonadota</taxon>
        <taxon>Gammaproteobacteria</taxon>
        <taxon>Chromatiales</taxon>
        <taxon>Chromatiaceae</taxon>
        <taxon>Thiorhodovibrio</taxon>
    </lineage>
</organism>
<accession>A0ABZ0SFB1</accession>
<sequence>MGQGEALEPIFTDTFAAYVQQRQMVPFFQSDRVLEGILATTELLYSRALAAQAGENFDPRKLDAASSGAGAQTAARIGEGDDNDPFRQQTGQVSAGGTSLATVQA</sequence>
<feature type="compositionally biased region" description="Low complexity" evidence="1">
    <location>
        <begin position="64"/>
        <end position="75"/>
    </location>
</feature>